<keyword evidence="1" id="KW-0472">Membrane</keyword>
<proteinExistence type="predicted"/>
<protein>
    <submittedName>
        <fullName evidence="2">Putative transmembrane protein</fullName>
    </submittedName>
</protein>
<evidence type="ECO:0000313" key="3">
    <source>
        <dbReference type="Proteomes" id="UP000018936"/>
    </source>
</evidence>
<comment type="caution">
    <text evidence="2">The sequence shown here is derived from an EMBL/GenBank/DDBJ whole genome shotgun (WGS) entry which is preliminary data.</text>
</comment>
<dbReference type="EMBL" id="AZIM01001580">
    <property type="protein sequence ID" value="ETE66361.1"/>
    <property type="molecule type" value="Genomic_DNA"/>
</dbReference>
<dbReference type="Proteomes" id="UP000018936">
    <property type="component" value="Unassembled WGS sequence"/>
</dbReference>
<feature type="non-terminal residue" evidence="2">
    <location>
        <position position="1"/>
    </location>
</feature>
<feature type="transmembrane region" description="Helical" evidence="1">
    <location>
        <begin position="140"/>
        <end position="167"/>
    </location>
</feature>
<feature type="transmembrane region" description="Helical" evidence="1">
    <location>
        <begin position="111"/>
        <end position="133"/>
    </location>
</feature>
<organism evidence="2 3">
    <name type="scientific">Ophiophagus hannah</name>
    <name type="common">King cobra</name>
    <name type="synonym">Naja hannah</name>
    <dbReference type="NCBI Taxonomy" id="8665"/>
    <lineage>
        <taxon>Eukaryota</taxon>
        <taxon>Metazoa</taxon>
        <taxon>Chordata</taxon>
        <taxon>Craniata</taxon>
        <taxon>Vertebrata</taxon>
        <taxon>Euteleostomi</taxon>
        <taxon>Lepidosauria</taxon>
        <taxon>Squamata</taxon>
        <taxon>Bifurcata</taxon>
        <taxon>Unidentata</taxon>
        <taxon>Episquamata</taxon>
        <taxon>Toxicofera</taxon>
        <taxon>Serpentes</taxon>
        <taxon>Colubroidea</taxon>
        <taxon>Elapidae</taxon>
        <taxon>Elapinae</taxon>
        <taxon>Ophiophagus</taxon>
    </lineage>
</organism>
<gene>
    <name evidence="2" type="ORF">L345_07857</name>
</gene>
<dbReference type="AlphaFoldDB" id="V8NWL4"/>
<keyword evidence="1" id="KW-1133">Transmembrane helix</keyword>
<reference evidence="2 3" key="1">
    <citation type="journal article" date="2013" name="Proc. Natl. Acad. Sci. U.S.A.">
        <title>The king cobra genome reveals dynamic gene evolution and adaptation in the snake venom system.</title>
        <authorList>
            <person name="Vonk F.J."/>
            <person name="Casewell N.R."/>
            <person name="Henkel C.V."/>
            <person name="Heimberg A.M."/>
            <person name="Jansen H.J."/>
            <person name="McCleary R.J."/>
            <person name="Kerkkamp H.M."/>
            <person name="Vos R.A."/>
            <person name="Guerreiro I."/>
            <person name="Calvete J.J."/>
            <person name="Wuster W."/>
            <person name="Woods A.E."/>
            <person name="Logan J.M."/>
            <person name="Harrison R.A."/>
            <person name="Castoe T.A."/>
            <person name="de Koning A.P."/>
            <person name="Pollock D.D."/>
            <person name="Yandell M."/>
            <person name="Calderon D."/>
            <person name="Renjifo C."/>
            <person name="Currier R.B."/>
            <person name="Salgado D."/>
            <person name="Pla D."/>
            <person name="Sanz L."/>
            <person name="Hyder A.S."/>
            <person name="Ribeiro J.M."/>
            <person name="Arntzen J.W."/>
            <person name="van den Thillart G.E."/>
            <person name="Boetzer M."/>
            <person name="Pirovano W."/>
            <person name="Dirks R.P."/>
            <person name="Spaink H.P."/>
            <person name="Duboule D."/>
            <person name="McGlinn E."/>
            <person name="Kini R.M."/>
            <person name="Richardson M.K."/>
        </authorList>
    </citation>
    <scope>NUCLEOTIDE SEQUENCE</scope>
    <source>
        <tissue evidence="2">Blood</tissue>
    </source>
</reference>
<keyword evidence="1 2" id="KW-0812">Transmembrane</keyword>
<name>V8NWL4_OPHHA</name>
<feature type="non-terminal residue" evidence="2">
    <location>
        <position position="169"/>
    </location>
</feature>
<feature type="transmembrane region" description="Helical" evidence="1">
    <location>
        <begin position="69"/>
        <end position="91"/>
    </location>
</feature>
<evidence type="ECO:0000256" key="1">
    <source>
        <dbReference type="SAM" id="Phobius"/>
    </source>
</evidence>
<dbReference type="OrthoDB" id="542931at2759"/>
<sequence length="169" mass="20086">VLVQKSGQLETRFQETWLLLYLNFLNEWQQIELKLSCEFMEDILNWVIRQVEEEQNDIKIILLNLLKCVLIFYLVYYIVLCFCFTAFRIQMLDGFAPFDFKTKPSWFNPHYLGLIISMEIAYVISGLLFALLVEEWVWDYAITVTVIHITVTSAVMAEFPLMLHWWAAL</sequence>
<keyword evidence="3" id="KW-1185">Reference proteome</keyword>
<accession>V8NWL4</accession>
<evidence type="ECO:0000313" key="2">
    <source>
        <dbReference type="EMBL" id="ETE66361.1"/>
    </source>
</evidence>